<dbReference type="AlphaFoldDB" id="A0A1X6N1X1"/>
<protein>
    <recommendedName>
        <fullName evidence="3">Carboxylic ester hydrolase</fullName>
        <ecNumber evidence="3">3.1.1.-</ecNumber>
    </recommendedName>
</protein>
<dbReference type="SUPFAM" id="SSF53474">
    <property type="entry name" value="alpha/beta-Hydrolases"/>
    <property type="match status" value="1"/>
</dbReference>
<dbReference type="PANTHER" id="PTHR11559">
    <property type="entry name" value="CARBOXYLESTERASE"/>
    <property type="match status" value="1"/>
</dbReference>
<dbReference type="InterPro" id="IPR029058">
    <property type="entry name" value="AB_hydrolase_fold"/>
</dbReference>
<dbReference type="GO" id="GO:0016787">
    <property type="term" value="F:hydrolase activity"/>
    <property type="evidence" value="ECO:0007669"/>
    <property type="project" value="UniProtKB-KW"/>
</dbReference>
<organism evidence="5 6">
    <name type="scientific">Postia placenta MAD-698-R-SB12</name>
    <dbReference type="NCBI Taxonomy" id="670580"/>
    <lineage>
        <taxon>Eukaryota</taxon>
        <taxon>Fungi</taxon>
        <taxon>Dikarya</taxon>
        <taxon>Basidiomycota</taxon>
        <taxon>Agaricomycotina</taxon>
        <taxon>Agaricomycetes</taxon>
        <taxon>Polyporales</taxon>
        <taxon>Adustoporiaceae</taxon>
        <taxon>Rhodonia</taxon>
    </lineage>
</organism>
<dbReference type="STRING" id="670580.A0A1X6N1X1"/>
<dbReference type="InterPro" id="IPR019826">
    <property type="entry name" value="Carboxylesterase_B_AS"/>
</dbReference>
<keyword evidence="2 3" id="KW-0378">Hydrolase</keyword>
<dbReference type="Gene3D" id="3.40.50.1820">
    <property type="entry name" value="alpha/beta hydrolase"/>
    <property type="match status" value="1"/>
</dbReference>
<dbReference type="PROSITE" id="PS00122">
    <property type="entry name" value="CARBOXYLESTERASE_B_1"/>
    <property type="match status" value="1"/>
</dbReference>
<evidence type="ECO:0000256" key="3">
    <source>
        <dbReference type="RuleBase" id="RU361235"/>
    </source>
</evidence>
<dbReference type="GeneID" id="36333728"/>
<dbReference type="Proteomes" id="UP000194127">
    <property type="component" value="Unassembled WGS sequence"/>
</dbReference>
<reference evidence="5 6" key="1">
    <citation type="submission" date="2017-04" db="EMBL/GenBank/DDBJ databases">
        <title>Genome Sequence of the Model Brown-Rot Fungus Postia placenta SB12.</title>
        <authorList>
            <consortium name="DOE Joint Genome Institute"/>
            <person name="Gaskell J."/>
            <person name="Kersten P."/>
            <person name="Larrondo L.F."/>
            <person name="Canessa P."/>
            <person name="Martinez D."/>
            <person name="Hibbett D."/>
            <person name="Schmoll M."/>
            <person name="Kubicek C.P."/>
            <person name="Martinez A.T."/>
            <person name="Yadav J."/>
            <person name="Master E."/>
            <person name="Magnuson J.K."/>
            <person name="James T."/>
            <person name="Yaver D."/>
            <person name="Berka R."/>
            <person name="Labutti K."/>
            <person name="Lipzen A."/>
            <person name="Aerts A."/>
            <person name="Barry K."/>
            <person name="Henrissat B."/>
            <person name="Blanchette R."/>
            <person name="Grigoriev I."/>
            <person name="Cullen D."/>
        </authorList>
    </citation>
    <scope>NUCLEOTIDE SEQUENCE [LARGE SCALE GENOMIC DNA]</scope>
    <source>
        <strain evidence="5 6">MAD-698-R-SB12</strain>
    </source>
</reference>
<dbReference type="OrthoDB" id="408631at2759"/>
<dbReference type="InterPro" id="IPR019819">
    <property type="entry name" value="Carboxylesterase_B_CS"/>
</dbReference>
<keyword evidence="6" id="KW-1185">Reference proteome</keyword>
<dbReference type="InterPro" id="IPR002018">
    <property type="entry name" value="CarbesteraseB"/>
</dbReference>
<accession>A0A1X6N1X1</accession>
<feature type="domain" description="Carboxylesterase type B" evidence="4">
    <location>
        <begin position="4"/>
        <end position="437"/>
    </location>
</feature>
<proteinExistence type="inferred from homology"/>
<dbReference type="RefSeq" id="XP_024339401.1">
    <property type="nucleotide sequence ID" value="XM_024488779.1"/>
</dbReference>
<evidence type="ECO:0000259" key="4">
    <source>
        <dbReference type="Pfam" id="PF00135"/>
    </source>
</evidence>
<evidence type="ECO:0000256" key="1">
    <source>
        <dbReference type="ARBA" id="ARBA00005964"/>
    </source>
</evidence>
<dbReference type="Pfam" id="PF00135">
    <property type="entry name" value="COesterase"/>
    <property type="match status" value="1"/>
</dbReference>
<comment type="similarity">
    <text evidence="1 3">Belongs to the type-B carboxylesterase/lipase family.</text>
</comment>
<evidence type="ECO:0000256" key="2">
    <source>
        <dbReference type="ARBA" id="ARBA00022801"/>
    </source>
</evidence>
<evidence type="ECO:0000313" key="6">
    <source>
        <dbReference type="Proteomes" id="UP000194127"/>
    </source>
</evidence>
<name>A0A1X6N1X1_9APHY</name>
<evidence type="ECO:0000313" key="5">
    <source>
        <dbReference type="EMBL" id="OSX62607.1"/>
    </source>
</evidence>
<dbReference type="InterPro" id="IPR050309">
    <property type="entry name" value="Type-B_Carboxylest/Lipase"/>
</dbReference>
<dbReference type="PROSITE" id="PS00941">
    <property type="entry name" value="CARBOXYLESTERASE_B_2"/>
    <property type="match status" value="1"/>
</dbReference>
<dbReference type="EC" id="3.1.1.-" evidence="3"/>
<sequence>MSGNVSSFRGVPYAAPPLGDLRFAPPQAPQQIQGVYRAMEYGAACPQQATPTPPGLPFSFSFTDSPIAGVPPIANISEDCLFVNVVKPQAATPGADLPVLLWLHGGGLEIGSSSLYPGEEIVERSIAIGEPVVFVSANYRLNAFGFLAGEEVQQAGLGNIGLRDQRFAMQWIQSNINAFGGDGSKLIIWGESAGAMSVGLHMVWNDGNTNGLFRGGFMESGSPGGLSNMSAGQPYYDYIVQFTGCEGQSDTLDCLRHAPYDQLMTAVNNTPNQAGYRSLNTVWSARIDGSTITRNPPRSLEMGLFADIPFVTGDVDDEATIFNLGNTNVTTDEEFVQYLKSNFMPEATAEDLNAIANAYPSDPRLGSPYDTGSADQLTPQYKRLSAFGGDYTFQAPRRFLLGHSAGRQDTWAFLYKRNKTIPYLGSHHMTDIPEFFTGIDYIGTDALINFAYNLNPNVPSTLAPNVSYLSNITWEQWNSSTSAPPLFTFLDPAPSVTISSDTYRAAAMDLLNEMTARSA</sequence>
<dbReference type="EMBL" id="KZ110596">
    <property type="protein sequence ID" value="OSX62607.1"/>
    <property type="molecule type" value="Genomic_DNA"/>
</dbReference>
<gene>
    <name evidence="5" type="ORF">POSPLADRAFT_1180736</name>
</gene>